<dbReference type="EMBL" id="VDEP01000105">
    <property type="protein sequence ID" value="KAA1131031.1"/>
    <property type="molecule type" value="Genomic_DNA"/>
</dbReference>
<organism evidence="2 3">
    <name type="scientific">Puccinia graminis f. sp. tritici</name>
    <dbReference type="NCBI Taxonomy" id="56615"/>
    <lineage>
        <taxon>Eukaryota</taxon>
        <taxon>Fungi</taxon>
        <taxon>Dikarya</taxon>
        <taxon>Basidiomycota</taxon>
        <taxon>Pucciniomycotina</taxon>
        <taxon>Pucciniomycetes</taxon>
        <taxon>Pucciniales</taxon>
        <taxon>Pucciniaceae</taxon>
        <taxon>Puccinia</taxon>
    </lineage>
</organism>
<protein>
    <submittedName>
        <fullName evidence="2">Uncharacterized protein</fullName>
    </submittedName>
</protein>
<dbReference type="Proteomes" id="UP000325313">
    <property type="component" value="Unassembled WGS sequence"/>
</dbReference>
<reference evidence="2 3" key="1">
    <citation type="submission" date="2019-05" db="EMBL/GenBank/DDBJ databases">
        <title>Emergence of the Ug99 lineage of the wheat stem rust pathogen through somatic hybridization.</title>
        <authorList>
            <person name="Li F."/>
            <person name="Upadhyaya N.M."/>
            <person name="Sperschneider J."/>
            <person name="Matny O."/>
            <person name="Nguyen-Phuc H."/>
            <person name="Mago R."/>
            <person name="Raley C."/>
            <person name="Miller M.E."/>
            <person name="Silverstein K.A.T."/>
            <person name="Henningsen E."/>
            <person name="Hirsch C.D."/>
            <person name="Visser B."/>
            <person name="Pretorius Z.A."/>
            <person name="Steffenson B.J."/>
            <person name="Schwessinger B."/>
            <person name="Dodds P.N."/>
            <person name="Figueroa M."/>
        </authorList>
    </citation>
    <scope>NUCLEOTIDE SEQUENCE [LARGE SCALE GENOMIC DNA]</scope>
    <source>
        <strain evidence="2 3">Ug99</strain>
    </source>
</reference>
<feature type="compositionally biased region" description="Pro residues" evidence="1">
    <location>
        <begin position="129"/>
        <end position="138"/>
    </location>
</feature>
<proteinExistence type="predicted"/>
<comment type="caution">
    <text evidence="2">The sequence shown here is derived from an EMBL/GenBank/DDBJ whole genome shotgun (WGS) entry which is preliminary data.</text>
</comment>
<sequence>MAAQWAVIISVMSGADLLQPSPSSYSPHSGLAERSNIASASPLPPQPPATQADHNSPHSGLAERSTHRPHRVLFIPHQLGDPFRNPPPPAKQSTHRPLLVLFIPQQLGDPFPDSDSPNRSDLAAQSNNPPAPARSPQQ</sequence>
<feature type="region of interest" description="Disordered" evidence="1">
    <location>
        <begin position="17"/>
        <end position="138"/>
    </location>
</feature>
<evidence type="ECO:0000256" key="1">
    <source>
        <dbReference type="SAM" id="MobiDB-lite"/>
    </source>
</evidence>
<evidence type="ECO:0000313" key="2">
    <source>
        <dbReference type="EMBL" id="KAA1131031.1"/>
    </source>
</evidence>
<feature type="compositionally biased region" description="Polar residues" evidence="1">
    <location>
        <begin position="115"/>
        <end position="128"/>
    </location>
</feature>
<evidence type="ECO:0000313" key="3">
    <source>
        <dbReference type="Proteomes" id="UP000325313"/>
    </source>
</evidence>
<name>A0A5B0RYP4_PUCGR</name>
<accession>A0A5B0RYP4</accession>
<dbReference type="AlphaFoldDB" id="A0A5B0RYP4"/>
<gene>
    <name evidence="2" type="ORF">PGTUg99_027955</name>
</gene>